<organism evidence="9 10">
    <name type="scientific">Piscinibacter sakaiensis</name>
    <name type="common">Ideonella sakaiensis</name>
    <dbReference type="NCBI Taxonomy" id="1547922"/>
    <lineage>
        <taxon>Bacteria</taxon>
        <taxon>Pseudomonadati</taxon>
        <taxon>Pseudomonadota</taxon>
        <taxon>Betaproteobacteria</taxon>
        <taxon>Burkholderiales</taxon>
        <taxon>Sphaerotilaceae</taxon>
        <taxon>Piscinibacter</taxon>
    </lineage>
</organism>
<accession>A0A0K8NUD0</accession>
<dbReference type="InterPro" id="IPR002656">
    <property type="entry name" value="Acyl_transf_3_dom"/>
</dbReference>
<feature type="transmembrane region" description="Helical" evidence="7">
    <location>
        <begin position="32"/>
        <end position="50"/>
    </location>
</feature>
<feature type="domain" description="Acyltransferase 3" evidence="8">
    <location>
        <begin position="8"/>
        <end position="281"/>
    </location>
</feature>
<dbReference type="Proteomes" id="UP000037660">
    <property type="component" value="Unassembled WGS sequence"/>
</dbReference>
<feature type="transmembrane region" description="Helical" evidence="7">
    <location>
        <begin position="236"/>
        <end position="257"/>
    </location>
</feature>
<dbReference type="EMBL" id="BBYR01000003">
    <property type="protein sequence ID" value="GAP33879.1"/>
    <property type="molecule type" value="Genomic_DNA"/>
</dbReference>
<evidence type="ECO:0000256" key="7">
    <source>
        <dbReference type="SAM" id="Phobius"/>
    </source>
</evidence>
<sequence>MPAPRRQDIELLRCVAAFGIVWFHTTPAGQDLAYGGLVAFVALSTLLAVRGEPLAGRDGLARRARRLLRPWALWFAIYLALNAALGRALLPSGTGPLTAVLAGPSIHLWYLPFVFVLLCGLDWLRPRVDPRHLALAAGGLAVAGLAGAPWWRPWTLAQPYPFLQWADGAVPALAGVFLGLAGRLAPGPRRLLLAALLGVAALVAPQPKVGIAFVVGLGACALIASDRAAGRWRIDLTPLSSLSFGVYLAHSLVLVLLLRQLPLQGAALPLATFALAAAGVALLRRAAPRLGAALT</sequence>
<dbReference type="AlphaFoldDB" id="A0A0K8NUD0"/>
<name>A0A0K8NUD0_PISS1</name>
<protein>
    <submittedName>
        <fullName evidence="9">Putative integral membrane protein</fullName>
    </submittedName>
</protein>
<evidence type="ECO:0000256" key="4">
    <source>
        <dbReference type="ARBA" id="ARBA00022692"/>
    </source>
</evidence>
<evidence type="ECO:0000256" key="3">
    <source>
        <dbReference type="ARBA" id="ARBA00022475"/>
    </source>
</evidence>
<dbReference type="Pfam" id="PF01757">
    <property type="entry name" value="Acyl_transf_3"/>
    <property type="match status" value="1"/>
</dbReference>
<comment type="caution">
    <text evidence="9">The sequence shown here is derived from an EMBL/GenBank/DDBJ whole genome shotgun (WGS) entry which is preliminary data.</text>
</comment>
<evidence type="ECO:0000259" key="8">
    <source>
        <dbReference type="Pfam" id="PF01757"/>
    </source>
</evidence>
<gene>
    <name evidence="9" type="ORF">ISF6_1657</name>
</gene>
<evidence type="ECO:0000313" key="10">
    <source>
        <dbReference type="Proteomes" id="UP000037660"/>
    </source>
</evidence>
<evidence type="ECO:0000256" key="6">
    <source>
        <dbReference type="ARBA" id="ARBA00023136"/>
    </source>
</evidence>
<evidence type="ECO:0000256" key="1">
    <source>
        <dbReference type="ARBA" id="ARBA00004651"/>
    </source>
</evidence>
<dbReference type="STRING" id="1547922.ISF6_1657"/>
<dbReference type="GO" id="GO:0009246">
    <property type="term" value="P:enterobacterial common antigen biosynthetic process"/>
    <property type="evidence" value="ECO:0007669"/>
    <property type="project" value="TreeGrafter"/>
</dbReference>
<keyword evidence="10" id="KW-1185">Reference proteome</keyword>
<evidence type="ECO:0000313" key="9">
    <source>
        <dbReference type="EMBL" id="GAP33879.1"/>
    </source>
</evidence>
<dbReference type="GO" id="GO:0005886">
    <property type="term" value="C:plasma membrane"/>
    <property type="evidence" value="ECO:0007669"/>
    <property type="project" value="UniProtKB-SubCell"/>
</dbReference>
<feature type="transmembrane region" description="Helical" evidence="7">
    <location>
        <begin position="163"/>
        <end position="181"/>
    </location>
</feature>
<feature type="transmembrane region" description="Helical" evidence="7">
    <location>
        <begin position="133"/>
        <end position="151"/>
    </location>
</feature>
<reference evidence="9 10" key="2">
    <citation type="journal article" date="2016" name="Science">
        <title>A bacterium that degrades and assimilates poly(ethylene terephthalate).</title>
        <authorList>
            <person name="Yoshida S."/>
            <person name="Hiraga K."/>
            <person name="Takehana T."/>
            <person name="Taniguchi I."/>
            <person name="Yamaji H."/>
            <person name="Maeda Y."/>
            <person name="Toyohara K."/>
            <person name="Miyamoto K."/>
            <person name="Kimura Y."/>
            <person name="Oda K."/>
        </authorList>
    </citation>
    <scope>NUCLEOTIDE SEQUENCE [LARGE SCALE GENOMIC DNA]</scope>
    <source>
        <strain evidence="10">NBRC 110686 / TISTR 2288 / 201-F6</strain>
    </source>
</reference>
<evidence type="ECO:0000256" key="5">
    <source>
        <dbReference type="ARBA" id="ARBA00022989"/>
    </source>
</evidence>
<proteinExistence type="inferred from homology"/>
<dbReference type="GO" id="GO:0016413">
    <property type="term" value="F:O-acetyltransferase activity"/>
    <property type="evidence" value="ECO:0007669"/>
    <property type="project" value="TreeGrafter"/>
</dbReference>
<comment type="subcellular location">
    <subcellularLocation>
        <location evidence="1">Cell membrane</location>
        <topology evidence="1">Multi-pass membrane protein</topology>
    </subcellularLocation>
</comment>
<dbReference type="PANTHER" id="PTHR40074:SF2">
    <property type="entry name" value="O-ACETYLTRANSFERASE WECH"/>
    <property type="match status" value="1"/>
</dbReference>
<dbReference type="PANTHER" id="PTHR40074">
    <property type="entry name" value="O-ACETYLTRANSFERASE WECH"/>
    <property type="match status" value="1"/>
</dbReference>
<keyword evidence="5 7" id="KW-1133">Transmembrane helix</keyword>
<keyword evidence="4 7" id="KW-0812">Transmembrane</keyword>
<evidence type="ECO:0000256" key="2">
    <source>
        <dbReference type="ARBA" id="ARBA00007400"/>
    </source>
</evidence>
<feature type="transmembrane region" description="Helical" evidence="7">
    <location>
        <begin position="71"/>
        <end position="90"/>
    </location>
</feature>
<dbReference type="RefSeq" id="WP_054018045.1">
    <property type="nucleotide sequence ID" value="NZ_BBYR01000003.1"/>
</dbReference>
<comment type="similarity">
    <text evidence="2">Belongs to the acyltransferase 3 family.</text>
</comment>
<feature type="transmembrane region" description="Helical" evidence="7">
    <location>
        <begin position="263"/>
        <end position="283"/>
    </location>
</feature>
<feature type="transmembrane region" description="Helical" evidence="7">
    <location>
        <begin position="96"/>
        <end position="121"/>
    </location>
</feature>
<keyword evidence="6 7" id="KW-0472">Membrane</keyword>
<reference evidence="10" key="1">
    <citation type="submission" date="2015-07" db="EMBL/GenBank/DDBJ databases">
        <title>Discovery of a poly(ethylene terephthalate assimilation.</title>
        <authorList>
            <person name="Yoshida S."/>
            <person name="Hiraga K."/>
            <person name="Takehana T."/>
            <person name="Taniguchi I."/>
            <person name="Yamaji H."/>
            <person name="Maeda Y."/>
            <person name="Toyohara K."/>
            <person name="Miyamoto K."/>
            <person name="Kimura Y."/>
            <person name="Oda K."/>
        </authorList>
    </citation>
    <scope>NUCLEOTIDE SEQUENCE [LARGE SCALE GENOMIC DNA]</scope>
    <source>
        <strain evidence="10">NBRC 110686 / TISTR 2288 / 201-F6</strain>
    </source>
</reference>
<dbReference type="OrthoDB" id="1072135at2"/>
<keyword evidence="3" id="KW-1003">Cell membrane</keyword>